<feature type="compositionally biased region" description="Basic and acidic residues" evidence="2">
    <location>
        <begin position="536"/>
        <end position="552"/>
    </location>
</feature>
<evidence type="ECO:0008006" key="6">
    <source>
        <dbReference type="Google" id="ProtNLM"/>
    </source>
</evidence>
<feature type="transmembrane region" description="Helical" evidence="3">
    <location>
        <begin position="213"/>
        <end position="233"/>
    </location>
</feature>
<dbReference type="PANTHER" id="PTHR47372:SF11">
    <property type="entry name" value="RE19971P"/>
    <property type="match status" value="1"/>
</dbReference>
<keyword evidence="3" id="KW-0472">Membrane</keyword>
<feature type="transmembrane region" description="Helical" evidence="3">
    <location>
        <begin position="918"/>
        <end position="944"/>
    </location>
</feature>
<feature type="transmembrane region" description="Helical" evidence="3">
    <location>
        <begin position="843"/>
        <end position="861"/>
    </location>
</feature>
<accession>A0ABS5TNM5</accession>
<evidence type="ECO:0000256" key="2">
    <source>
        <dbReference type="SAM" id="MobiDB-lite"/>
    </source>
</evidence>
<evidence type="ECO:0000313" key="5">
    <source>
        <dbReference type="Proteomes" id="UP001197247"/>
    </source>
</evidence>
<name>A0ABS5TNM5_9ACTN</name>
<keyword evidence="3" id="KW-1133">Transmembrane helix</keyword>
<organism evidence="4 5">
    <name type="scientific">Kineosporia corallincola</name>
    <dbReference type="NCBI Taxonomy" id="2835133"/>
    <lineage>
        <taxon>Bacteria</taxon>
        <taxon>Bacillati</taxon>
        <taxon>Actinomycetota</taxon>
        <taxon>Actinomycetes</taxon>
        <taxon>Kineosporiales</taxon>
        <taxon>Kineosporiaceae</taxon>
        <taxon>Kineosporia</taxon>
    </lineage>
</organism>
<dbReference type="RefSeq" id="WP_214158177.1">
    <property type="nucleotide sequence ID" value="NZ_JAHBAY010000010.1"/>
</dbReference>
<feature type="region of interest" description="Disordered" evidence="2">
    <location>
        <begin position="501"/>
        <end position="552"/>
    </location>
</feature>
<comment type="caution">
    <text evidence="4">The sequence shown here is derived from an EMBL/GenBank/DDBJ whole genome shotgun (WGS) entry which is preliminary data.</text>
</comment>
<evidence type="ECO:0000313" key="4">
    <source>
        <dbReference type="EMBL" id="MBT0771806.1"/>
    </source>
</evidence>
<dbReference type="EMBL" id="JAHBAY010000010">
    <property type="protein sequence ID" value="MBT0771806.1"/>
    <property type="molecule type" value="Genomic_DNA"/>
</dbReference>
<sequence length="1490" mass="156997">MSEITVGSVSVDIVPDARQFPRRVAAQVNPEAAKIGQEFGRLFGAAAEREMAGGVRDGLRSGGRESTSQGTRDGESYGGSFGRALKARLEAAFRSLPDVEIDADSTQADRKIADIRRRISELQDKRIGVDVDARTALVEIRRIQDQLRDLGKGTTDLQVRTDAAGASAELRRFAVEVGRLDGRSVNIDVDVDTAGASAQLALMRGNAVGAQTGMLALIGAAALLGPALIPVGAAGAGAMAAIATGALVAAGGVGVLVLALAPVIAAVQAIKAAEDQTAQSARGATSAHLQMAAAMDAVEQAQRGLASAREDARVAAVQAARQVADAERSVRDAERQSARDRVDDARKVADAKRQLADAVRRAADDVEAAGRAVEDAERGVADAQRSALDAQRALADARKQAARDAEDLAARVAGGALDERDAVLRVQEAQERLAEVMADPEASDLQRQRAQLAVEEALQGLENQRRENARLAEEKAAADAAGVEGSKAVVDAQRGVVDAQERVKDAQDAASEAARNQAVVAGDSARQVADAQRGVADAERSASRRRADDARRVADAQRAVAVAVDAAAQQQRRSAESIVSAQQAVVSAQRGVQQASQSAGATGGAAMDKVRDKMAALTPEGRRFVNFLTGELFPQFSGLSDAAQARFLPGLQDGLAELKPLIPGLTTFVGDLATTMGDLAREAGKALGGPFWTDFFGYVGDVGPDLLGKIGRIIGDLVQGFAGLVKAFDPVTQDFFTGLESLTQAFSDFGTNAENNSGFQGFIAYIQEVGPQVMATLGAIGRAFGHILESLAPLGPIVLRVIEGFADFISSLPPSVIIGIAVAIGAVAAAMTIMNIAMAANPVALIIIGLVALGVALYELYQRSEFFRGAVDLIWAKTQQIISAAWDIIRPVLEAFGKFIVETLPAAFEKGIGFLSGAWSGFATAIGVTWGLIRAVFSLVWTWIRDHVIENFKAQLAKIAAGWVNFKDAVGDTWQAIKGFFSAVWTWIRDHVVENFKTQLGKVAGVWDGLKTAISETWSGIKDVFSAVWTWIRDHVAAAFDREVRGLSNIWDGLKTAVTEIWSGKYGIKTIFDAVKDYISDKVVDGFRRGVDAIGRAWDKVREIAAAPVRFVIETVINKGIIGAFNKVAGFFKLDKLDEVPVPESLQVQKRAYGGYISGPGGPREDLIPAMLSNGEYVIQANVVSRLGRSFFDYLNRGGSIGGDPGGIAKFRDGGLARRIQDTVDWLPSVDPLPYIWGAVGPGGFDCSGLAGEVWARVLDKARNTRYFTTAANFGGLGFAPGEGVYTIGVDPGVHMAGRLAGLPFEAASTASGIHVGAQARPVTTFPQVYHLADLPGGKGSGGFFDWVNPLPDIAGLFKGPLARLDSITDSPWGQLVSRAPIALMDAAKDALGDAVNPFRDGGFVEATKYDSGGYLPPGLTTVMNATGRPEPVFTAAQWADLRANGAGRGGGQPVVVTQNITNPAPETAGDSLASGMRKLALYGLVGQRG</sequence>
<dbReference type="Proteomes" id="UP001197247">
    <property type="component" value="Unassembled WGS sequence"/>
</dbReference>
<feature type="transmembrane region" description="Helical" evidence="3">
    <location>
        <begin position="816"/>
        <end position="837"/>
    </location>
</feature>
<dbReference type="PANTHER" id="PTHR47372">
    <property type="entry name" value="DAUER UP-REGULATED-RELATED"/>
    <property type="match status" value="1"/>
</dbReference>
<keyword evidence="5" id="KW-1185">Reference proteome</keyword>
<evidence type="ECO:0000256" key="3">
    <source>
        <dbReference type="SAM" id="Phobius"/>
    </source>
</evidence>
<gene>
    <name evidence="4" type="ORF">KIH74_22890</name>
</gene>
<feature type="transmembrane region" description="Helical" evidence="3">
    <location>
        <begin position="239"/>
        <end position="261"/>
    </location>
</feature>
<proteinExistence type="predicted"/>
<feature type="region of interest" description="Disordered" evidence="2">
    <location>
        <begin position="53"/>
        <end position="79"/>
    </location>
</feature>
<feature type="coiled-coil region" evidence="1">
    <location>
        <begin position="373"/>
        <end position="400"/>
    </location>
</feature>
<keyword evidence="3" id="KW-0812">Transmembrane</keyword>
<reference evidence="4 5" key="1">
    <citation type="submission" date="2021-05" db="EMBL/GenBank/DDBJ databases">
        <title>Kineosporia and Streptomyces sp. nov. two new marine actinobacteria isolated from Coral.</title>
        <authorList>
            <person name="Buangrab K."/>
            <person name="Sutthacheep M."/>
            <person name="Yeemin T."/>
            <person name="Harunari E."/>
            <person name="Igarashi Y."/>
            <person name="Kanchanasin P."/>
            <person name="Tanasupawat S."/>
            <person name="Phongsopitanun W."/>
        </authorList>
    </citation>
    <scope>NUCLEOTIDE SEQUENCE [LARGE SCALE GENOMIC DNA]</scope>
    <source>
        <strain evidence="4 5">J2-2</strain>
    </source>
</reference>
<dbReference type="Gene3D" id="1.20.120.20">
    <property type="entry name" value="Apolipoprotein"/>
    <property type="match status" value="1"/>
</dbReference>
<feature type="region of interest" description="Disordered" evidence="2">
    <location>
        <begin position="325"/>
        <end position="345"/>
    </location>
</feature>
<keyword evidence="1" id="KW-0175">Coiled coil</keyword>
<protein>
    <recommendedName>
        <fullName evidence="6">Phage-related protein</fullName>
    </recommendedName>
</protein>
<feature type="compositionally biased region" description="Basic and acidic residues" evidence="2">
    <location>
        <begin position="53"/>
        <end position="63"/>
    </location>
</feature>
<evidence type="ECO:0000256" key="1">
    <source>
        <dbReference type="SAM" id="Coils"/>
    </source>
</evidence>